<dbReference type="InterPro" id="IPR007430">
    <property type="entry name" value="VirB8"/>
</dbReference>
<sequence length="217" mass="23716">MSDFDVDLVIGPRRAARTAWIVAACAVGVAVALAGVIVALLPLQRTEVFTVLVDGTTGAAERVYQVRPTGISDQEAVREALLVSYLSDREGYFRPGIQARLESVRRRSSGQARRSLTALWTPGSPDYPPDVLGTEAQVDVAVRSVTFLEPGVAQMRFTKTLHRRREAPRSQSFVATVAFEFAPRQERSLARVWENPLGFTVTAFRVDAEAIREGGGT</sequence>
<dbReference type="Proteomes" id="UP000048908">
    <property type="component" value="Unassembled WGS sequence"/>
</dbReference>
<keyword evidence="4 5" id="KW-0472">Membrane</keyword>
<dbReference type="EMBL" id="CXPG01000027">
    <property type="protein sequence ID" value="CTQ34842.1"/>
    <property type="molecule type" value="Genomic_DNA"/>
</dbReference>
<reference evidence="7 8" key="1">
    <citation type="submission" date="2015-07" db="EMBL/GenBank/DDBJ databases">
        <authorList>
            <person name="Noorani M."/>
        </authorList>
    </citation>
    <scope>NUCLEOTIDE SEQUENCE [LARGE SCALE GENOMIC DNA]</scope>
    <source>
        <strain evidence="7 8">CECT 5088</strain>
    </source>
</reference>
<organism evidence="7 8">
    <name type="scientific">Jannaschia rubra</name>
    <dbReference type="NCBI Taxonomy" id="282197"/>
    <lineage>
        <taxon>Bacteria</taxon>
        <taxon>Pseudomonadati</taxon>
        <taxon>Pseudomonadota</taxon>
        <taxon>Alphaproteobacteria</taxon>
        <taxon>Rhodobacterales</taxon>
        <taxon>Roseobacteraceae</taxon>
        <taxon>Jannaschia</taxon>
    </lineage>
</organism>
<dbReference type="GO" id="GO:0030255">
    <property type="term" value="P:protein secretion by the type IV secretion system"/>
    <property type="evidence" value="ECO:0007669"/>
    <property type="project" value="InterPro"/>
</dbReference>
<evidence type="ECO:0000256" key="1">
    <source>
        <dbReference type="ARBA" id="ARBA00004167"/>
    </source>
</evidence>
<dbReference type="InterPro" id="IPR026264">
    <property type="entry name" value="VirB8/PtlE"/>
</dbReference>
<gene>
    <name evidence="7" type="primary">ptlE</name>
    <name evidence="7" type="ORF">JAN5088_03638</name>
</gene>
<dbReference type="AlphaFoldDB" id="A0A0M6XVU4"/>
<evidence type="ECO:0000259" key="6">
    <source>
        <dbReference type="Pfam" id="PF04335"/>
    </source>
</evidence>
<dbReference type="InterPro" id="IPR032710">
    <property type="entry name" value="NTF2-like_dom_sf"/>
</dbReference>
<dbReference type="SUPFAM" id="SSF54427">
    <property type="entry name" value="NTF2-like"/>
    <property type="match status" value="1"/>
</dbReference>
<proteinExistence type="predicted"/>
<dbReference type="GO" id="GO:0016020">
    <property type="term" value="C:membrane"/>
    <property type="evidence" value="ECO:0007669"/>
    <property type="project" value="UniProtKB-SubCell"/>
</dbReference>
<evidence type="ECO:0000256" key="3">
    <source>
        <dbReference type="ARBA" id="ARBA00022989"/>
    </source>
</evidence>
<evidence type="ECO:0000256" key="4">
    <source>
        <dbReference type="ARBA" id="ARBA00023136"/>
    </source>
</evidence>
<comment type="subcellular location">
    <subcellularLocation>
        <location evidence="1">Membrane</location>
        <topology evidence="1">Single-pass membrane protein</topology>
    </subcellularLocation>
</comment>
<dbReference type="Gene3D" id="3.10.450.230">
    <property type="entry name" value="VirB8 protein"/>
    <property type="match status" value="1"/>
</dbReference>
<keyword evidence="3 5" id="KW-1133">Transmembrane helix</keyword>
<evidence type="ECO:0000313" key="8">
    <source>
        <dbReference type="Proteomes" id="UP000048908"/>
    </source>
</evidence>
<feature type="domain" description="Bacterial virulence protein VirB8" evidence="6">
    <location>
        <begin position="7"/>
        <end position="209"/>
    </location>
</feature>
<evidence type="ECO:0000313" key="7">
    <source>
        <dbReference type="EMBL" id="CTQ34842.1"/>
    </source>
</evidence>
<protein>
    <submittedName>
        <fullName evidence="7">Pertussis toxin liberation protein E</fullName>
    </submittedName>
</protein>
<dbReference type="STRING" id="282197.SAMN04488517_11021"/>
<keyword evidence="8" id="KW-1185">Reference proteome</keyword>
<name>A0A0M6XVU4_9RHOB</name>
<evidence type="ECO:0000256" key="5">
    <source>
        <dbReference type="SAM" id="Phobius"/>
    </source>
</evidence>
<dbReference type="CDD" id="cd16424">
    <property type="entry name" value="VirB8"/>
    <property type="match status" value="1"/>
</dbReference>
<feature type="transmembrane region" description="Helical" evidence="5">
    <location>
        <begin position="20"/>
        <end position="41"/>
    </location>
</feature>
<evidence type="ECO:0000256" key="2">
    <source>
        <dbReference type="ARBA" id="ARBA00022692"/>
    </source>
</evidence>
<dbReference type="PIRSF" id="PIRSF003299">
    <property type="entry name" value="VirB8_PtlE"/>
    <property type="match status" value="1"/>
</dbReference>
<accession>A0A0M6XVU4</accession>
<dbReference type="OrthoDB" id="7366154at2"/>
<keyword evidence="2 5" id="KW-0812">Transmembrane</keyword>
<dbReference type="RefSeq" id="WP_055684203.1">
    <property type="nucleotide sequence ID" value="NZ_CXPG01000027.1"/>
</dbReference>
<dbReference type="Pfam" id="PF04335">
    <property type="entry name" value="VirB8"/>
    <property type="match status" value="1"/>
</dbReference>